<organism evidence="3 4">
    <name type="scientific">Pseudaquabacterium inlustre</name>
    <dbReference type="NCBI Taxonomy" id="2984192"/>
    <lineage>
        <taxon>Bacteria</taxon>
        <taxon>Pseudomonadati</taxon>
        <taxon>Pseudomonadota</taxon>
        <taxon>Betaproteobacteria</taxon>
        <taxon>Burkholderiales</taxon>
        <taxon>Sphaerotilaceae</taxon>
        <taxon>Pseudaquabacterium</taxon>
    </lineage>
</organism>
<keyword evidence="2" id="KW-0472">Membrane</keyword>
<accession>A0ABU9CAQ6</accession>
<comment type="caution">
    <text evidence="3">The sequence shown here is derived from an EMBL/GenBank/DDBJ whole genome shotgun (WGS) entry which is preliminary data.</text>
</comment>
<reference evidence="3 4" key="1">
    <citation type="submission" date="2024-04" db="EMBL/GenBank/DDBJ databases">
        <title>Novel species of the genus Ideonella isolated from streams.</title>
        <authorList>
            <person name="Lu H."/>
        </authorList>
    </citation>
    <scope>NUCLEOTIDE SEQUENCE [LARGE SCALE GENOMIC DNA]</scope>
    <source>
        <strain evidence="3 4">DXS22W</strain>
    </source>
</reference>
<keyword evidence="2" id="KW-1133">Transmembrane helix</keyword>
<keyword evidence="2" id="KW-0812">Transmembrane</keyword>
<dbReference type="EMBL" id="JBBUTH010000001">
    <property type="protein sequence ID" value="MEK8048858.1"/>
    <property type="molecule type" value="Genomic_DNA"/>
</dbReference>
<dbReference type="RefSeq" id="WP_341408531.1">
    <property type="nucleotide sequence ID" value="NZ_JBBUTH010000001.1"/>
</dbReference>
<evidence type="ECO:0000313" key="4">
    <source>
        <dbReference type="Proteomes" id="UP001365405"/>
    </source>
</evidence>
<feature type="transmembrane region" description="Helical" evidence="2">
    <location>
        <begin position="12"/>
        <end position="30"/>
    </location>
</feature>
<gene>
    <name evidence="3" type="ORF">AACH10_01250</name>
</gene>
<evidence type="ECO:0000313" key="3">
    <source>
        <dbReference type="EMBL" id="MEK8048858.1"/>
    </source>
</evidence>
<sequence length="113" mass="11347">MESISTPRRSGLPWAANLATLAVVVVTTWWSGAQRPAPASTAQVEQAAQPQPGALPAQQPAHAAQPPAAEPLPLRVKADGAAATGATVAQATLLGGSLAASPLQPVAFKALTR</sequence>
<evidence type="ECO:0000256" key="1">
    <source>
        <dbReference type="SAM" id="MobiDB-lite"/>
    </source>
</evidence>
<dbReference type="Proteomes" id="UP001365405">
    <property type="component" value="Unassembled WGS sequence"/>
</dbReference>
<feature type="compositionally biased region" description="Low complexity" evidence="1">
    <location>
        <begin position="46"/>
        <end position="73"/>
    </location>
</feature>
<evidence type="ECO:0000256" key="2">
    <source>
        <dbReference type="SAM" id="Phobius"/>
    </source>
</evidence>
<name>A0ABU9CAQ6_9BURK</name>
<proteinExistence type="predicted"/>
<keyword evidence="4" id="KW-1185">Reference proteome</keyword>
<protein>
    <submittedName>
        <fullName evidence="3">Uncharacterized protein</fullName>
    </submittedName>
</protein>
<feature type="region of interest" description="Disordered" evidence="1">
    <location>
        <begin position="35"/>
        <end position="73"/>
    </location>
</feature>